<dbReference type="InterPro" id="IPR008978">
    <property type="entry name" value="HSP20-like_chaperone"/>
</dbReference>
<evidence type="ECO:0000256" key="1">
    <source>
        <dbReference type="ARBA" id="ARBA00004162"/>
    </source>
</evidence>
<dbReference type="GO" id="GO:0005886">
    <property type="term" value="C:plasma membrane"/>
    <property type="evidence" value="ECO:0007669"/>
    <property type="project" value="UniProtKB-SubCell"/>
</dbReference>
<comment type="subcellular location">
    <subcellularLocation>
        <location evidence="1">Cell membrane</location>
        <topology evidence="1">Single-pass membrane protein</topology>
    </subcellularLocation>
</comment>
<evidence type="ECO:0000259" key="8">
    <source>
        <dbReference type="PROSITE" id="PS01031"/>
    </source>
</evidence>
<feature type="transmembrane region" description="Helical" evidence="7">
    <location>
        <begin position="172"/>
        <end position="194"/>
    </location>
</feature>
<keyword evidence="7" id="KW-0472">Membrane</keyword>
<organism evidence="9 10">
    <name type="scientific">Striga asiatica</name>
    <name type="common">Asiatic witchweed</name>
    <name type="synonym">Buchnera asiatica</name>
    <dbReference type="NCBI Taxonomy" id="4170"/>
    <lineage>
        <taxon>Eukaryota</taxon>
        <taxon>Viridiplantae</taxon>
        <taxon>Streptophyta</taxon>
        <taxon>Embryophyta</taxon>
        <taxon>Tracheophyta</taxon>
        <taxon>Spermatophyta</taxon>
        <taxon>Magnoliopsida</taxon>
        <taxon>eudicotyledons</taxon>
        <taxon>Gunneridae</taxon>
        <taxon>Pentapetalae</taxon>
        <taxon>asterids</taxon>
        <taxon>lamiids</taxon>
        <taxon>Lamiales</taxon>
        <taxon>Orobanchaceae</taxon>
        <taxon>Buchnereae</taxon>
        <taxon>Striga</taxon>
    </lineage>
</organism>
<feature type="domain" description="SHSP" evidence="8">
    <location>
        <begin position="9"/>
        <end position="114"/>
    </location>
</feature>
<comment type="caution">
    <text evidence="9">The sequence shown here is derived from an EMBL/GenBank/DDBJ whole genome shotgun (WGS) entry which is preliminary data.</text>
</comment>
<evidence type="ECO:0000256" key="2">
    <source>
        <dbReference type="ARBA" id="ARBA00022475"/>
    </source>
</evidence>
<feature type="region of interest" description="Disordered" evidence="6">
    <location>
        <begin position="102"/>
        <end position="160"/>
    </location>
</feature>
<dbReference type="PANTHER" id="PTHR43670">
    <property type="entry name" value="HEAT SHOCK PROTEIN 26"/>
    <property type="match status" value="1"/>
</dbReference>
<dbReference type="Gene3D" id="2.60.40.790">
    <property type="match status" value="1"/>
</dbReference>
<dbReference type="OrthoDB" id="1431247at2759"/>
<keyword evidence="2" id="KW-1003">Cell membrane</keyword>
<evidence type="ECO:0000256" key="6">
    <source>
        <dbReference type="SAM" id="MobiDB-lite"/>
    </source>
</evidence>
<dbReference type="PROSITE" id="PS01031">
    <property type="entry name" value="SHSP"/>
    <property type="match status" value="1"/>
</dbReference>
<sequence length="262" mass="28721">MAGKAHQEVPTYEEFEPLCHWQRDEDKDILEIHLQGFKKEQLRVQISSLGVLKISGEGPAGTSLKSRFHKEVIAPTDTYDTQSIQATFINGVLYITMPKIKHGSNGPKVPPRADPTPKSEPSGINQPTVAPPLPKLNDADGGSGEKSKTDVVGNRPPGFEIEKRKKPGLAKVAMSLAATAAALAVLVAYVVYMYKCTVGEQLDDAGKLGPEELSSRDHVFESRLNLSVLTGLEATVRVHPQYLMGFLGSECRKRRARFQHHT</sequence>
<evidence type="ECO:0000256" key="4">
    <source>
        <dbReference type="PROSITE-ProRule" id="PRU00285"/>
    </source>
</evidence>
<evidence type="ECO:0000256" key="3">
    <source>
        <dbReference type="ARBA" id="ARBA00022821"/>
    </source>
</evidence>
<dbReference type="Pfam" id="PF00011">
    <property type="entry name" value="HSP20"/>
    <property type="match status" value="1"/>
</dbReference>
<dbReference type="SUPFAM" id="SSF49764">
    <property type="entry name" value="HSP20-like chaperones"/>
    <property type="match status" value="1"/>
</dbReference>
<proteinExistence type="inferred from homology"/>
<keyword evidence="7" id="KW-1133">Transmembrane helix</keyword>
<accession>A0A5A7QHG4</accession>
<protein>
    <submittedName>
        <fullName evidence="9">Small heat-shock protein</fullName>
    </submittedName>
</protein>
<evidence type="ECO:0000256" key="7">
    <source>
        <dbReference type="SAM" id="Phobius"/>
    </source>
</evidence>
<evidence type="ECO:0000313" key="10">
    <source>
        <dbReference type="Proteomes" id="UP000325081"/>
    </source>
</evidence>
<dbReference type="PANTHER" id="PTHR43670:SF32">
    <property type="entry name" value="16.6 KDA HEAT SHOCK PROTEIN-LIKE"/>
    <property type="match status" value="1"/>
</dbReference>
<dbReference type="CDD" id="cd06464">
    <property type="entry name" value="ACD_sHsps-like"/>
    <property type="match status" value="1"/>
</dbReference>
<keyword evidence="7" id="KW-0812">Transmembrane</keyword>
<keyword evidence="10" id="KW-1185">Reference proteome</keyword>
<dbReference type="Proteomes" id="UP000325081">
    <property type="component" value="Unassembled WGS sequence"/>
</dbReference>
<name>A0A5A7QHG4_STRAF</name>
<evidence type="ECO:0000256" key="5">
    <source>
        <dbReference type="RuleBase" id="RU003616"/>
    </source>
</evidence>
<reference evidence="10" key="1">
    <citation type="journal article" date="2019" name="Curr. Biol.">
        <title>Genome Sequence of Striga asiatica Provides Insight into the Evolution of Plant Parasitism.</title>
        <authorList>
            <person name="Yoshida S."/>
            <person name="Kim S."/>
            <person name="Wafula E.K."/>
            <person name="Tanskanen J."/>
            <person name="Kim Y.M."/>
            <person name="Honaas L."/>
            <person name="Yang Z."/>
            <person name="Spallek T."/>
            <person name="Conn C.E."/>
            <person name="Ichihashi Y."/>
            <person name="Cheong K."/>
            <person name="Cui S."/>
            <person name="Der J.P."/>
            <person name="Gundlach H."/>
            <person name="Jiao Y."/>
            <person name="Hori C."/>
            <person name="Ishida J.K."/>
            <person name="Kasahara H."/>
            <person name="Kiba T."/>
            <person name="Kim M.S."/>
            <person name="Koo N."/>
            <person name="Laohavisit A."/>
            <person name="Lee Y.H."/>
            <person name="Lumba S."/>
            <person name="McCourt P."/>
            <person name="Mortimer J.C."/>
            <person name="Mutuku J.M."/>
            <person name="Nomura T."/>
            <person name="Sasaki-Sekimoto Y."/>
            <person name="Seto Y."/>
            <person name="Wang Y."/>
            <person name="Wakatake T."/>
            <person name="Sakakibara H."/>
            <person name="Demura T."/>
            <person name="Yamaguchi S."/>
            <person name="Yoneyama K."/>
            <person name="Manabe R.I."/>
            <person name="Nelson D.C."/>
            <person name="Schulman A.H."/>
            <person name="Timko M.P."/>
            <person name="dePamphilis C.W."/>
            <person name="Choi D."/>
            <person name="Shirasu K."/>
        </authorList>
    </citation>
    <scope>NUCLEOTIDE SEQUENCE [LARGE SCALE GENOMIC DNA]</scope>
    <source>
        <strain evidence="10">cv. UVA1</strain>
    </source>
</reference>
<dbReference type="GO" id="GO:0006952">
    <property type="term" value="P:defense response"/>
    <property type="evidence" value="ECO:0007669"/>
    <property type="project" value="UniProtKB-KW"/>
</dbReference>
<evidence type="ECO:0000313" key="9">
    <source>
        <dbReference type="EMBL" id="GER44805.1"/>
    </source>
</evidence>
<gene>
    <name evidence="9" type="ORF">STAS_21718</name>
</gene>
<keyword evidence="3" id="KW-0611">Plant defense</keyword>
<dbReference type="GO" id="GO:0034605">
    <property type="term" value="P:cellular response to heat"/>
    <property type="evidence" value="ECO:0007669"/>
    <property type="project" value="TreeGrafter"/>
</dbReference>
<dbReference type="AlphaFoldDB" id="A0A5A7QHG4"/>
<comment type="similarity">
    <text evidence="4 5">Belongs to the small heat shock protein (HSP20) family.</text>
</comment>
<dbReference type="EMBL" id="BKCP01007093">
    <property type="protein sequence ID" value="GER44805.1"/>
    <property type="molecule type" value="Genomic_DNA"/>
</dbReference>
<dbReference type="InterPro" id="IPR002068">
    <property type="entry name" value="A-crystallin/Hsp20_dom"/>
</dbReference>